<dbReference type="OMA" id="KDRGMGP"/>
<dbReference type="PANTHER" id="PTHR45652">
    <property type="entry name" value="GLIAL FIBRILLARY ACIDIC PROTEIN"/>
    <property type="match status" value="1"/>
</dbReference>
<evidence type="ECO:0000256" key="2">
    <source>
        <dbReference type="ARBA" id="ARBA00023054"/>
    </source>
</evidence>
<dbReference type="OrthoDB" id="2441647at2759"/>
<comment type="similarity">
    <text evidence="3">Belongs to the intermediate filament family.</text>
</comment>
<dbReference type="Proteomes" id="UP000265120">
    <property type="component" value="Chromosome 13"/>
</dbReference>
<dbReference type="Ensembl" id="ENSCSET00000013630.1">
    <property type="protein sequence ID" value="ENSCSEP00000013471.1"/>
    <property type="gene ID" value="ENSCSEG00000008680.1"/>
</dbReference>
<dbReference type="Gene3D" id="1.20.5.170">
    <property type="match status" value="1"/>
</dbReference>
<dbReference type="GeneTree" id="ENSGT00940000164536"/>
<feature type="domain" description="IF rod" evidence="6">
    <location>
        <begin position="111"/>
        <end position="421"/>
    </location>
</feature>
<dbReference type="FunFam" id="1.20.5.1160:FF:000001">
    <property type="entry name" value="Keratin type II"/>
    <property type="match status" value="1"/>
</dbReference>
<dbReference type="FunFam" id="1.20.5.500:FF:000001">
    <property type="entry name" value="Type II keratin 23"/>
    <property type="match status" value="1"/>
</dbReference>
<name>A0A3P8VJL7_CYNSE</name>
<accession>A0A3P8VJL7</accession>
<dbReference type="AlphaFoldDB" id="A0A3P8VJL7"/>
<feature type="region of interest" description="Disordered" evidence="5">
    <location>
        <begin position="1"/>
        <end position="43"/>
    </location>
</feature>
<dbReference type="Pfam" id="PF00038">
    <property type="entry name" value="Filament"/>
    <property type="match status" value="1"/>
</dbReference>
<feature type="coiled-coil region" evidence="4">
    <location>
        <begin position="115"/>
        <end position="254"/>
    </location>
</feature>
<evidence type="ECO:0000259" key="6">
    <source>
        <dbReference type="PROSITE" id="PS51842"/>
    </source>
</evidence>
<dbReference type="GO" id="GO:0045109">
    <property type="term" value="P:intermediate filament organization"/>
    <property type="evidence" value="ECO:0007669"/>
    <property type="project" value="TreeGrafter"/>
</dbReference>
<dbReference type="SUPFAM" id="SSF64593">
    <property type="entry name" value="Intermediate filament protein, coiled coil region"/>
    <property type="match status" value="2"/>
</dbReference>
<evidence type="ECO:0000256" key="1">
    <source>
        <dbReference type="ARBA" id="ARBA00022754"/>
    </source>
</evidence>
<organism evidence="7 8">
    <name type="scientific">Cynoglossus semilaevis</name>
    <name type="common">Tongue sole</name>
    <dbReference type="NCBI Taxonomy" id="244447"/>
    <lineage>
        <taxon>Eukaryota</taxon>
        <taxon>Metazoa</taxon>
        <taxon>Chordata</taxon>
        <taxon>Craniata</taxon>
        <taxon>Vertebrata</taxon>
        <taxon>Euteleostomi</taxon>
        <taxon>Actinopterygii</taxon>
        <taxon>Neopterygii</taxon>
        <taxon>Teleostei</taxon>
        <taxon>Neoteleostei</taxon>
        <taxon>Acanthomorphata</taxon>
        <taxon>Carangaria</taxon>
        <taxon>Pleuronectiformes</taxon>
        <taxon>Pleuronectoidei</taxon>
        <taxon>Cynoglossidae</taxon>
        <taxon>Cynoglossinae</taxon>
        <taxon>Cynoglossus</taxon>
    </lineage>
</organism>
<reference evidence="7" key="3">
    <citation type="submission" date="2025-09" db="UniProtKB">
        <authorList>
            <consortium name="Ensembl"/>
        </authorList>
    </citation>
    <scope>IDENTIFICATION</scope>
</reference>
<reference evidence="7" key="2">
    <citation type="submission" date="2025-08" db="UniProtKB">
        <authorList>
            <consortium name="Ensembl"/>
        </authorList>
    </citation>
    <scope>IDENTIFICATION</scope>
</reference>
<evidence type="ECO:0000256" key="4">
    <source>
        <dbReference type="SAM" id="Coils"/>
    </source>
</evidence>
<keyword evidence="1" id="KW-0403">Intermediate filament</keyword>
<reference evidence="7 8" key="1">
    <citation type="journal article" date="2014" name="Nat. Genet.">
        <title>Whole-genome sequence of a flatfish provides insights into ZW sex chromosome evolution and adaptation to a benthic lifestyle.</title>
        <authorList>
            <person name="Chen S."/>
            <person name="Zhang G."/>
            <person name="Shao C."/>
            <person name="Huang Q."/>
            <person name="Liu G."/>
            <person name="Zhang P."/>
            <person name="Song W."/>
            <person name="An N."/>
            <person name="Chalopin D."/>
            <person name="Volff J.N."/>
            <person name="Hong Y."/>
            <person name="Li Q."/>
            <person name="Sha Z."/>
            <person name="Zhou H."/>
            <person name="Xie M."/>
            <person name="Yu Q."/>
            <person name="Liu Y."/>
            <person name="Xiang H."/>
            <person name="Wang N."/>
            <person name="Wu K."/>
            <person name="Yang C."/>
            <person name="Zhou Q."/>
            <person name="Liao X."/>
            <person name="Yang L."/>
            <person name="Hu Q."/>
            <person name="Zhang J."/>
            <person name="Meng L."/>
            <person name="Jin L."/>
            <person name="Tian Y."/>
            <person name="Lian J."/>
            <person name="Yang J."/>
            <person name="Miao G."/>
            <person name="Liu S."/>
            <person name="Liang Z."/>
            <person name="Yan F."/>
            <person name="Li Y."/>
            <person name="Sun B."/>
            <person name="Zhang H."/>
            <person name="Zhang J."/>
            <person name="Zhu Y."/>
            <person name="Du M."/>
            <person name="Zhao Y."/>
            <person name="Schartl M."/>
            <person name="Tang Q."/>
            <person name="Wang J."/>
        </authorList>
    </citation>
    <scope>NUCLEOTIDE SEQUENCE</scope>
</reference>
<dbReference type="PRINTS" id="PR01228">
    <property type="entry name" value="EGGSHELL"/>
</dbReference>
<dbReference type="KEGG" id="csem:103388594"/>
<dbReference type="Gene3D" id="1.20.5.1160">
    <property type="entry name" value="Vasodilator-stimulated phosphoprotein"/>
    <property type="match status" value="1"/>
</dbReference>
<evidence type="ECO:0000313" key="7">
    <source>
        <dbReference type="Ensembl" id="ENSCSEP00000013471.1"/>
    </source>
</evidence>
<feature type="coiled-coil region" evidence="4">
    <location>
        <begin position="333"/>
        <end position="392"/>
    </location>
</feature>
<dbReference type="InterPro" id="IPR050405">
    <property type="entry name" value="Intermediate_filament"/>
</dbReference>
<evidence type="ECO:0000256" key="5">
    <source>
        <dbReference type="SAM" id="MobiDB-lite"/>
    </source>
</evidence>
<keyword evidence="8" id="KW-1185">Reference proteome</keyword>
<protein>
    <submittedName>
        <fullName evidence="7">Zgc:172323</fullName>
    </submittedName>
</protein>
<evidence type="ECO:0000256" key="3">
    <source>
        <dbReference type="ARBA" id="ARBA00061646"/>
    </source>
</evidence>
<dbReference type="GO" id="GO:0005737">
    <property type="term" value="C:cytoplasm"/>
    <property type="evidence" value="ECO:0007669"/>
    <property type="project" value="TreeGrafter"/>
</dbReference>
<dbReference type="PROSITE" id="PS51842">
    <property type="entry name" value="IF_ROD_2"/>
    <property type="match status" value="1"/>
</dbReference>
<evidence type="ECO:0000313" key="8">
    <source>
        <dbReference type="Proteomes" id="UP000265120"/>
    </source>
</evidence>
<dbReference type="InterPro" id="IPR039008">
    <property type="entry name" value="IF_rod_dom"/>
</dbReference>
<dbReference type="GO" id="GO:0005200">
    <property type="term" value="F:structural constituent of cytoskeleton"/>
    <property type="evidence" value="ECO:0007669"/>
    <property type="project" value="TreeGrafter"/>
</dbReference>
<dbReference type="GeneID" id="103388594"/>
<dbReference type="STRING" id="244447.ENSCSEP00000013471"/>
<dbReference type="RefSeq" id="XP_008321874.1">
    <property type="nucleotide sequence ID" value="XM_008323652.2"/>
</dbReference>
<dbReference type="PANTHER" id="PTHR45652:SF11">
    <property type="entry name" value="NOTOCHORD GRANULAR SURFACE"/>
    <property type="match status" value="1"/>
</dbReference>
<dbReference type="GO" id="GO:0005882">
    <property type="term" value="C:intermediate filament"/>
    <property type="evidence" value="ECO:0007669"/>
    <property type="project" value="UniProtKB-KW"/>
</dbReference>
<proteinExistence type="inferred from homology"/>
<dbReference type="Gene3D" id="1.20.5.500">
    <property type="entry name" value="Single helix bin"/>
    <property type="match status" value="1"/>
</dbReference>
<sequence>MSRSPERISSYRRHFEDSSSFSQQVRVSSPSPTRRDARRASTGYTCRGGPAIIRVESVGRRTGSAVRRSRMLGTGVGAGAMVCVGPSGETPIDLDVASAENKAFMNIRTGERQEMVILNDRLAVYIDKVRSLEQQNKLLEAEIEAYQNRFEKPSGLRLLYEEQLRELRRIAEQMRRQRDISVAAKDSTAAQLEAIKIKYEEAVELRKKSELEIENFRPDVDQATSSRIALEKKLEQLEVEIEFIKRVHQQEIDELMKQIYSAHASVQSTFTLPDLAGALKQIQNQYDDIAAKNLQEMDSWYKNKFEDLTKKTSGHVDRVRNFRDEIAGARKDIQSKGSELDSLRTRNEALEAQIREMQEKYRKELEDLQARIEALQLELKSTKEKIALHLREYQDLLNMKMSLEIEITTYRKLVEGEDLRLTGSLQGLSLATCSMSAIGAGTGFGGGSMGGAGGMGGGSIGGSGTDMGGVGFGGGMGGGSIGGSGTGMGGMSYGGGMGGGSMSGTGGRAGGMGMGGGMGGPSMSGSGGGAGGMGMGGGMGGPSMSGSGGGAGGMGMGGGMGGPSMSGSGGGAGSMGMGGGMGGSGAGGMGMGGGMGGSGAGGMGMGGGMGGPSMSGRGGGAGSMGMAGGMGGGSMSGSGGGAGGMGMGGGMGGPSMSGSGGGAGSMGMAGGMGGGPMGGRGGGAGSMGMGGGMGGDSMSGSGAAPGRMGSGGGIDRGTSMSPVSIDGVSDTVSAVIDGKDLVSRGIGTDKPDSLGFGAGGLSGIYGGSAGLGSLGGGIGAGMVGEGMGTGSGSMGSGGIGGSGMDFGGGSVEGVRGSGGTGGTEGGKAKAGGGVGDISGTDVTHGSDGYGHDGNINAYGDQAVELTERRTVLIRTVKKEGDVLETDHQEQTYTISGAADESEDE</sequence>
<feature type="compositionally biased region" description="Low complexity" evidence="5">
    <location>
        <begin position="18"/>
        <end position="32"/>
    </location>
</feature>
<dbReference type="InParanoid" id="A0A3P8VJL7"/>
<dbReference type="SMART" id="SM01391">
    <property type="entry name" value="Filament"/>
    <property type="match status" value="1"/>
</dbReference>
<keyword evidence="2 4" id="KW-0175">Coiled coil</keyword>